<dbReference type="RefSeq" id="WP_068846163.1">
    <property type="nucleotide sequence ID" value="NZ_LYDR01000039.1"/>
</dbReference>
<comment type="caution">
    <text evidence="3">The sequence shown here is derived from an EMBL/GenBank/DDBJ whole genome shotgun (WGS) entry which is preliminary data.</text>
</comment>
<dbReference type="OrthoDB" id="9782511at2"/>
<dbReference type="GO" id="GO:0006189">
    <property type="term" value="P:'de novo' IMP biosynthetic process"/>
    <property type="evidence" value="ECO:0007669"/>
    <property type="project" value="InterPro"/>
</dbReference>
<dbReference type="SUPFAM" id="SSF52255">
    <property type="entry name" value="N5-CAIR mutase (phosphoribosylaminoimidazole carboxylase, PurE)"/>
    <property type="match status" value="1"/>
</dbReference>
<accession>A0A1C3EN90</accession>
<evidence type="ECO:0000256" key="1">
    <source>
        <dbReference type="SAM" id="MobiDB-lite"/>
    </source>
</evidence>
<protein>
    <submittedName>
        <fullName evidence="3">1-(5-phosphoribosyl)-5-amino-4-imidazole-carboxylate carboxylase</fullName>
    </submittedName>
</protein>
<dbReference type="PANTHER" id="PTHR43064">
    <property type="entry name" value="PHOSPHORIBOSYLAMINOIMIDAZOLE CARBOXYLASE-RELATED"/>
    <property type="match status" value="1"/>
</dbReference>
<evidence type="ECO:0000259" key="2">
    <source>
        <dbReference type="SMART" id="SM01001"/>
    </source>
</evidence>
<dbReference type="NCBIfam" id="NF033503">
    <property type="entry name" value="LarB"/>
    <property type="match status" value="1"/>
</dbReference>
<dbReference type="Pfam" id="PF00731">
    <property type="entry name" value="AIRC"/>
    <property type="match status" value="1"/>
</dbReference>
<evidence type="ECO:0000313" key="3">
    <source>
        <dbReference type="EMBL" id="ODA34692.1"/>
    </source>
</evidence>
<dbReference type="STRING" id="1841610.A6X21_03190"/>
<keyword evidence="4" id="KW-1185">Reference proteome</keyword>
<dbReference type="SMART" id="SM01001">
    <property type="entry name" value="AIRC"/>
    <property type="match status" value="1"/>
</dbReference>
<sequence>MPDSPLNPTPVSDPSTVSVHQNSSSLLPQEKSLWELLATWRNGDLSDDDLKAQLPLLDAWRLNTGGELRLDLGRYSRCGVPEVIYGPGKRPDQIVDAFELLARARQPALATRLTPDQAEALLMAFPAATVNSLARTVSLGSLPRHSQTVCVVTAGTSDRPVAEEAAETARWLGAPVELICDVGVAGPQRLLAELPRLRQAAVVVVVAGMEAALPSAVAGWVAVPVIAVPTSVGYGANFGGLAAVLSMLNSCAANVTVVNIDAGFKGGYVAGLIARPHASMKAGN</sequence>
<organism evidence="3 4">
    <name type="scientific">Planctopirus hydrillae</name>
    <dbReference type="NCBI Taxonomy" id="1841610"/>
    <lineage>
        <taxon>Bacteria</taxon>
        <taxon>Pseudomonadati</taxon>
        <taxon>Planctomycetota</taxon>
        <taxon>Planctomycetia</taxon>
        <taxon>Planctomycetales</taxon>
        <taxon>Planctomycetaceae</taxon>
        <taxon>Planctopirus</taxon>
    </lineage>
</organism>
<dbReference type="InterPro" id="IPR039476">
    <property type="entry name" value="P2CMN_synthase_LarB"/>
</dbReference>
<evidence type="ECO:0000313" key="4">
    <source>
        <dbReference type="Proteomes" id="UP000094828"/>
    </source>
</evidence>
<feature type="domain" description="PurE" evidence="2">
    <location>
        <begin position="147"/>
        <end position="279"/>
    </location>
</feature>
<feature type="region of interest" description="Disordered" evidence="1">
    <location>
        <begin position="1"/>
        <end position="24"/>
    </location>
</feature>
<dbReference type="PANTHER" id="PTHR43064:SF1">
    <property type="entry name" value="SLL1489 PROTEIN"/>
    <property type="match status" value="1"/>
</dbReference>
<dbReference type="Proteomes" id="UP000094828">
    <property type="component" value="Unassembled WGS sequence"/>
</dbReference>
<dbReference type="GO" id="GO:0016787">
    <property type="term" value="F:hydrolase activity"/>
    <property type="evidence" value="ECO:0007669"/>
    <property type="project" value="InterPro"/>
</dbReference>
<dbReference type="AlphaFoldDB" id="A0A1C3EN90"/>
<proteinExistence type="predicted"/>
<reference evidence="3 4" key="1">
    <citation type="submission" date="2016-05" db="EMBL/GenBank/DDBJ databases">
        <title>Genomic and physiological characterization of Planctopirus sp. isolated from fresh water lake.</title>
        <authorList>
            <person name="Subhash Y."/>
            <person name="Ramana C."/>
        </authorList>
    </citation>
    <scope>NUCLEOTIDE SEQUENCE [LARGE SCALE GENOMIC DNA]</scope>
    <source>
        <strain evidence="3 4">JC280</strain>
    </source>
</reference>
<gene>
    <name evidence="3" type="ORF">A6X21_03190</name>
</gene>
<name>A0A1C3EN90_9PLAN</name>
<dbReference type="InterPro" id="IPR000031">
    <property type="entry name" value="PurE_dom"/>
</dbReference>
<feature type="compositionally biased region" description="Polar residues" evidence="1">
    <location>
        <begin position="9"/>
        <end position="24"/>
    </location>
</feature>
<dbReference type="Gene3D" id="3.40.50.1970">
    <property type="match status" value="1"/>
</dbReference>
<dbReference type="EMBL" id="LYDR01000039">
    <property type="protein sequence ID" value="ODA34692.1"/>
    <property type="molecule type" value="Genomic_DNA"/>
</dbReference>